<evidence type="ECO:0000259" key="5">
    <source>
        <dbReference type="PROSITE" id="PS50975"/>
    </source>
</evidence>
<sequence>MHVLILDDAGGPSINHRCTYSSFLNEADDVTLSIITSKHGVSDTDREKCVCEEVDHIGSNGAMVSVPDVLNVSRAAPVGGAHGQHHACHGALTMYDLHQELLAASMHTTHHVSLIYTKQEDLILRASHLRAYLDIPGLLPPSALVFRDKVAMKLHLQHAVRVPPFARVYSPANVMAFIDTHGYPVIVKPSLGSASAGVDVLRGRPDLEAFCTHRFYGRIDHEGRCMDYSGDMIVEKFVPAEMYHVNGHARNSRITHVWPFVYINTNLTFTTGNAYGNVLIPTTDARYTSLVATTQRILAALPCPSDLVFHLELFKVDSEYLLCEIAARRPGGSIGSLIDVAESQDAGWFAKYEFRASIGLSTPSCCERANLIPCGDLLVPLQMGTLIKIPTSPCPVDGVEYKQIAKIGTVYAGFSINHMNTCARLIAKCKGKNADEVAGMLGKAKAWLDSELAYDGIVEQNSKIDNEGAAKPE</sequence>
<organism evidence="6 7">
    <name type="scientific">Synchytrium endobioticum</name>
    <dbReference type="NCBI Taxonomy" id="286115"/>
    <lineage>
        <taxon>Eukaryota</taxon>
        <taxon>Fungi</taxon>
        <taxon>Fungi incertae sedis</taxon>
        <taxon>Chytridiomycota</taxon>
        <taxon>Chytridiomycota incertae sedis</taxon>
        <taxon>Chytridiomycetes</taxon>
        <taxon>Synchytriales</taxon>
        <taxon>Synchytriaceae</taxon>
        <taxon>Synchytrium</taxon>
    </lineage>
</organism>
<dbReference type="AlphaFoldDB" id="A0A507C6R6"/>
<keyword evidence="1" id="KW-0436">Ligase</keyword>
<accession>A0A507C6R6</accession>
<dbReference type="SUPFAM" id="SSF56059">
    <property type="entry name" value="Glutathione synthetase ATP-binding domain-like"/>
    <property type="match status" value="1"/>
</dbReference>
<evidence type="ECO:0000313" key="7">
    <source>
        <dbReference type="Proteomes" id="UP000320475"/>
    </source>
</evidence>
<reference evidence="6 7" key="1">
    <citation type="journal article" date="2019" name="Sci. Rep.">
        <title>Comparative genomics of chytrid fungi reveal insights into the obligate biotrophic and pathogenic lifestyle of Synchytrium endobioticum.</title>
        <authorList>
            <person name="van de Vossenberg B.T.L.H."/>
            <person name="Warris S."/>
            <person name="Nguyen H.D.T."/>
            <person name="van Gent-Pelzer M.P.E."/>
            <person name="Joly D.L."/>
            <person name="van de Geest H.C."/>
            <person name="Bonants P.J.M."/>
            <person name="Smith D.S."/>
            <person name="Levesque C.A."/>
            <person name="van der Lee T.A.J."/>
        </authorList>
    </citation>
    <scope>NUCLEOTIDE SEQUENCE [LARGE SCALE GENOMIC DNA]</scope>
    <source>
        <strain evidence="6 7">LEV6574</strain>
    </source>
</reference>
<gene>
    <name evidence="6" type="ORF">SeLEV6574_g07941</name>
</gene>
<dbReference type="Gene3D" id="3.30.470.20">
    <property type="entry name" value="ATP-grasp fold, B domain"/>
    <property type="match status" value="1"/>
</dbReference>
<feature type="domain" description="ATP-grasp" evidence="5">
    <location>
        <begin position="152"/>
        <end position="354"/>
    </location>
</feature>
<dbReference type="Gene3D" id="3.30.1490.20">
    <property type="entry name" value="ATP-grasp fold, A domain"/>
    <property type="match status" value="1"/>
</dbReference>
<dbReference type="Gene3D" id="3.40.50.20">
    <property type="match status" value="1"/>
</dbReference>
<dbReference type="GO" id="GO:0046872">
    <property type="term" value="F:metal ion binding"/>
    <property type="evidence" value="ECO:0007669"/>
    <property type="project" value="InterPro"/>
</dbReference>
<protein>
    <recommendedName>
        <fullName evidence="5">ATP-grasp domain-containing protein</fullName>
    </recommendedName>
</protein>
<keyword evidence="2 4" id="KW-0547">Nucleotide-binding</keyword>
<evidence type="ECO:0000256" key="2">
    <source>
        <dbReference type="ARBA" id="ARBA00022741"/>
    </source>
</evidence>
<evidence type="ECO:0000256" key="4">
    <source>
        <dbReference type="PROSITE-ProRule" id="PRU00409"/>
    </source>
</evidence>
<evidence type="ECO:0000313" key="6">
    <source>
        <dbReference type="EMBL" id="TPX37280.1"/>
    </source>
</evidence>
<evidence type="ECO:0000256" key="3">
    <source>
        <dbReference type="ARBA" id="ARBA00022840"/>
    </source>
</evidence>
<dbReference type="PANTHER" id="PTHR43585">
    <property type="entry name" value="FUMIPYRROLE BIOSYNTHESIS PROTEIN C"/>
    <property type="match status" value="1"/>
</dbReference>
<dbReference type="GO" id="GO:0016874">
    <property type="term" value="F:ligase activity"/>
    <property type="evidence" value="ECO:0007669"/>
    <property type="project" value="UniProtKB-KW"/>
</dbReference>
<keyword evidence="3 4" id="KW-0067">ATP-binding</keyword>
<dbReference type="PANTHER" id="PTHR43585:SF2">
    <property type="entry name" value="ATP-GRASP ENZYME FSQD"/>
    <property type="match status" value="1"/>
</dbReference>
<dbReference type="PROSITE" id="PS50975">
    <property type="entry name" value="ATP_GRASP"/>
    <property type="match status" value="1"/>
</dbReference>
<dbReference type="InterPro" id="IPR011761">
    <property type="entry name" value="ATP-grasp"/>
</dbReference>
<proteinExistence type="predicted"/>
<name>A0A507C6R6_9FUNG</name>
<dbReference type="Proteomes" id="UP000320475">
    <property type="component" value="Unassembled WGS sequence"/>
</dbReference>
<dbReference type="OrthoDB" id="9975115at2759"/>
<dbReference type="InterPro" id="IPR013815">
    <property type="entry name" value="ATP_grasp_subdomain_1"/>
</dbReference>
<comment type="caution">
    <text evidence="6">The sequence shown here is derived from an EMBL/GenBank/DDBJ whole genome shotgun (WGS) entry which is preliminary data.</text>
</comment>
<dbReference type="EMBL" id="QEAM01000659">
    <property type="protein sequence ID" value="TPX37280.1"/>
    <property type="molecule type" value="Genomic_DNA"/>
</dbReference>
<evidence type="ECO:0000256" key="1">
    <source>
        <dbReference type="ARBA" id="ARBA00022598"/>
    </source>
</evidence>
<dbReference type="VEuPathDB" id="FungiDB:SeMB42_g00912"/>
<dbReference type="GO" id="GO:0005524">
    <property type="term" value="F:ATP binding"/>
    <property type="evidence" value="ECO:0007669"/>
    <property type="project" value="UniProtKB-UniRule"/>
</dbReference>
<dbReference type="InterPro" id="IPR052032">
    <property type="entry name" value="ATP-dep_AA_Ligase"/>
</dbReference>